<dbReference type="RefSeq" id="WP_012908361.1">
    <property type="nucleotide sequence ID" value="NZ_CAJTBI010000002.1"/>
</dbReference>
<dbReference type="OMA" id="QWRYQGI"/>
<feature type="region of interest" description="Disordered" evidence="1">
    <location>
        <begin position="103"/>
        <end position="134"/>
    </location>
</feature>
<dbReference type="AlphaFoldDB" id="A0A482PS13"/>
<reference evidence="2" key="1">
    <citation type="submission" date="2019-03" db="EMBL/GenBank/DDBJ databases">
        <title>Complete genome sequence of enteropathogenic Citrobacter rodentium strain DBS100.</title>
        <authorList>
            <person name="Popov G."/>
            <person name="Fiebig A."/>
            <person name="Shideler S."/>
            <person name="Coombes B."/>
            <person name="Savchenko A."/>
        </authorList>
    </citation>
    <scope>NUCLEOTIDE SEQUENCE</scope>
    <source>
        <strain evidence="2">DBS100</strain>
    </source>
</reference>
<dbReference type="InterPro" id="IPR019684">
    <property type="entry name" value="HofP"/>
</dbReference>
<sequence>MTNRRWLLAVLSLLMLTGMRDPFRQPEDGCHCAELTQWRYQGIVGKGGRSIGLLRDGERRWRRVELHDVLDTGWTVIRLDEQELTVNTGNGCDPQQWRWLRQGEVDEAMDTGGADSRSAPGTGRKSAKRDAGGG</sequence>
<name>A0A482PS13_CITRO</name>
<dbReference type="EMBL" id="CP038008">
    <property type="protein sequence ID" value="QBY30699.1"/>
    <property type="molecule type" value="Genomic_DNA"/>
</dbReference>
<dbReference type="Pfam" id="PF10748">
    <property type="entry name" value="HofP"/>
    <property type="match status" value="1"/>
</dbReference>
<proteinExistence type="predicted"/>
<evidence type="ECO:0000313" key="2">
    <source>
        <dbReference type="EMBL" id="QBY30699.1"/>
    </source>
</evidence>
<gene>
    <name evidence="2" type="ORF">E2R62_18895</name>
</gene>
<organism evidence="2">
    <name type="scientific">Citrobacter rodentium</name>
    <dbReference type="NCBI Taxonomy" id="67825"/>
    <lineage>
        <taxon>Bacteria</taxon>
        <taxon>Pseudomonadati</taxon>
        <taxon>Pseudomonadota</taxon>
        <taxon>Gammaproteobacteria</taxon>
        <taxon>Enterobacterales</taxon>
        <taxon>Enterobacteriaceae</taxon>
        <taxon>Citrobacter</taxon>
    </lineage>
</organism>
<protein>
    <submittedName>
        <fullName evidence="2">DUF2531 family protein</fullName>
    </submittedName>
</protein>
<accession>A0A482PS13</accession>
<evidence type="ECO:0000256" key="1">
    <source>
        <dbReference type="SAM" id="MobiDB-lite"/>
    </source>
</evidence>